<comment type="caution">
    <text evidence="2">The sequence shown here is derived from an EMBL/GenBank/DDBJ whole genome shotgun (WGS) entry which is preliminary data.</text>
</comment>
<dbReference type="RefSeq" id="WP_171199933.1">
    <property type="nucleotide sequence ID" value="NZ_JABEND010000005.1"/>
</dbReference>
<reference evidence="2 3" key="1">
    <citation type="submission" date="2020-05" db="EMBL/GenBank/DDBJ databases">
        <title>Nakamurella sp. DB0629 isolated from air conditioner.</title>
        <authorList>
            <person name="Kim D.H."/>
            <person name="Kim D.-U."/>
        </authorList>
    </citation>
    <scope>NUCLEOTIDE SEQUENCE [LARGE SCALE GENOMIC DNA]</scope>
    <source>
        <strain evidence="2 3">DB0629</strain>
    </source>
</reference>
<evidence type="ECO:0000313" key="3">
    <source>
        <dbReference type="Proteomes" id="UP000562984"/>
    </source>
</evidence>
<name>A0A849ACQ6_9ACTN</name>
<gene>
    <name evidence="2" type="ORF">HKD39_11200</name>
</gene>
<evidence type="ECO:0000313" key="2">
    <source>
        <dbReference type="EMBL" id="NNG36270.1"/>
    </source>
</evidence>
<organism evidence="2 3">
    <name type="scientific">Nakamurella aerolata</name>
    <dbReference type="NCBI Taxonomy" id="1656892"/>
    <lineage>
        <taxon>Bacteria</taxon>
        <taxon>Bacillati</taxon>
        <taxon>Actinomycetota</taxon>
        <taxon>Actinomycetes</taxon>
        <taxon>Nakamurellales</taxon>
        <taxon>Nakamurellaceae</taxon>
        <taxon>Nakamurella</taxon>
    </lineage>
</organism>
<keyword evidence="3" id="KW-1185">Reference proteome</keyword>
<sequence>MTGTSAESTARPSRAGQASSVRWISTATPIPATSSATVTMLFDRVSIAIAATAADAISRRVVTPALSTVAATPMVSAVDSTARLSL</sequence>
<feature type="region of interest" description="Disordered" evidence="1">
    <location>
        <begin position="1"/>
        <end position="21"/>
    </location>
</feature>
<dbReference type="AlphaFoldDB" id="A0A849ACQ6"/>
<accession>A0A849ACQ6</accession>
<proteinExistence type="predicted"/>
<dbReference type="EMBL" id="JABEND010000005">
    <property type="protein sequence ID" value="NNG36270.1"/>
    <property type="molecule type" value="Genomic_DNA"/>
</dbReference>
<protein>
    <submittedName>
        <fullName evidence="2">Uncharacterized protein</fullName>
    </submittedName>
</protein>
<evidence type="ECO:0000256" key="1">
    <source>
        <dbReference type="SAM" id="MobiDB-lite"/>
    </source>
</evidence>
<dbReference type="Proteomes" id="UP000562984">
    <property type="component" value="Unassembled WGS sequence"/>
</dbReference>